<dbReference type="EMBL" id="JAMSHJ010000003">
    <property type="protein sequence ID" value="KAI5426837.1"/>
    <property type="molecule type" value="Genomic_DNA"/>
</dbReference>
<comment type="similarity">
    <text evidence="1 4">Belongs to the yippee family.</text>
</comment>
<dbReference type="Pfam" id="PF03226">
    <property type="entry name" value="Yippee-Mis18"/>
    <property type="match status" value="1"/>
</dbReference>
<dbReference type="Gramene" id="Psat0s2589g0040.1">
    <property type="protein sequence ID" value="Psat0s2589g0040.1.cds"/>
    <property type="gene ID" value="Psat0s2589g0040"/>
</dbReference>
<dbReference type="InterPro" id="IPR004910">
    <property type="entry name" value="Yippee/Mis18/Cereblon"/>
</dbReference>
<dbReference type="InterPro" id="IPR039058">
    <property type="entry name" value="Yippee_fam"/>
</dbReference>
<accession>A0A9D4XUJ8</accession>
<evidence type="ECO:0000256" key="3">
    <source>
        <dbReference type="ARBA" id="ARBA00022833"/>
    </source>
</evidence>
<keyword evidence="7" id="KW-1185">Reference proteome</keyword>
<dbReference type="PROSITE" id="PS51792">
    <property type="entry name" value="YIPPEE"/>
    <property type="match status" value="1"/>
</dbReference>
<reference evidence="6 7" key="1">
    <citation type="journal article" date="2022" name="Nat. Genet.">
        <title>Improved pea reference genome and pan-genome highlight genomic features and evolutionary characteristics.</title>
        <authorList>
            <person name="Yang T."/>
            <person name="Liu R."/>
            <person name="Luo Y."/>
            <person name="Hu S."/>
            <person name="Wang D."/>
            <person name="Wang C."/>
            <person name="Pandey M.K."/>
            <person name="Ge S."/>
            <person name="Xu Q."/>
            <person name="Li N."/>
            <person name="Li G."/>
            <person name="Huang Y."/>
            <person name="Saxena R.K."/>
            <person name="Ji Y."/>
            <person name="Li M."/>
            <person name="Yan X."/>
            <person name="He Y."/>
            <person name="Liu Y."/>
            <person name="Wang X."/>
            <person name="Xiang C."/>
            <person name="Varshney R.K."/>
            <person name="Ding H."/>
            <person name="Gao S."/>
            <person name="Zong X."/>
        </authorList>
    </citation>
    <scope>NUCLEOTIDE SEQUENCE [LARGE SCALE GENOMIC DNA]</scope>
    <source>
        <strain evidence="6 7">cv. Zhongwan 6</strain>
    </source>
</reference>
<keyword evidence="2" id="KW-0479">Metal-binding</keyword>
<organism evidence="6 7">
    <name type="scientific">Pisum sativum</name>
    <name type="common">Garden pea</name>
    <name type="synonym">Lathyrus oleraceus</name>
    <dbReference type="NCBI Taxonomy" id="3888"/>
    <lineage>
        <taxon>Eukaryota</taxon>
        <taxon>Viridiplantae</taxon>
        <taxon>Streptophyta</taxon>
        <taxon>Embryophyta</taxon>
        <taxon>Tracheophyta</taxon>
        <taxon>Spermatophyta</taxon>
        <taxon>Magnoliopsida</taxon>
        <taxon>eudicotyledons</taxon>
        <taxon>Gunneridae</taxon>
        <taxon>Pentapetalae</taxon>
        <taxon>rosids</taxon>
        <taxon>fabids</taxon>
        <taxon>Fabales</taxon>
        <taxon>Fabaceae</taxon>
        <taxon>Papilionoideae</taxon>
        <taxon>50 kb inversion clade</taxon>
        <taxon>NPAAA clade</taxon>
        <taxon>Hologalegina</taxon>
        <taxon>IRL clade</taxon>
        <taxon>Fabeae</taxon>
        <taxon>Lathyrus</taxon>
    </lineage>
</organism>
<name>A0A9D4XUJ8_PEA</name>
<comment type="caution">
    <text evidence="6">The sequence shown here is derived from an EMBL/GenBank/DDBJ whole genome shotgun (WGS) entry which is preliminary data.</text>
</comment>
<evidence type="ECO:0000256" key="1">
    <source>
        <dbReference type="ARBA" id="ARBA00005613"/>
    </source>
</evidence>
<proteinExistence type="inferred from homology"/>
<dbReference type="InterPro" id="IPR034751">
    <property type="entry name" value="Yippee"/>
</dbReference>
<evidence type="ECO:0000313" key="6">
    <source>
        <dbReference type="EMBL" id="KAI5426837.1"/>
    </source>
</evidence>
<feature type="domain" description="Yippee" evidence="5">
    <location>
        <begin position="12"/>
        <end position="100"/>
    </location>
</feature>
<evidence type="ECO:0000256" key="2">
    <source>
        <dbReference type="ARBA" id="ARBA00022723"/>
    </source>
</evidence>
<dbReference type="PANTHER" id="PTHR13848">
    <property type="entry name" value="PROTEIN YIPPEE-LIKE CG15309-RELATED"/>
    <property type="match status" value="1"/>
</dbReference>
<dbReference type="GO" id="GO:0046872">
    <property type="term" value="F:metal ion binding"/>
    <property type="evidence" value="ECO:0007669"/>
    <property type="project" value="UniProtKB-KW"/>
</dbReference>
<protein>
    <recommendedName>
        <fullName evidence="4">Protein yippee-like</fullName>
    </recommendedName>
</protein>
<dbReference type="Proteomes" id="UP001058974">
    <property type="component" value="Chromosome 3"/>
</dbReference>
<evidence type="ECO:0000313" key="7">
    <source>
        <dbReference type="Proteomes" id="UP001058974"/>
    </source>
</evidence>
<dbReference type="AlphaFoldDB" id="A0A9D4XUJ8"/>
<evidence type="ECO:0000259" key="5">
    <source>
        <dbReference type="PROSITE" id="PS51792"/>
    </source>
</evidence>
<dbReference type="Gramene" id="Psat03G0231500-T2">
    <property type="protein sequence ID" value="KAI5426837.1"/>
    <property type="gene ID" value="KIW84_032315"/>
</dbReference>
<keyword evidence="3" id="KW-0862">Zinc</keyword>
<sequence length="100" mass="11612">MGRLFLIDLEENFYSCKNCETPVALANHLLSRDYQCPYGRAYLFDKVVNVLDGEIEEPIPESNSTMIHLFCVQCQSIVGFKFVRRAVLENQRSMIFLIRC</sequence>
<gene>
    <name evidence="6" type="ORF">KIW84_032315</name>
</gene>
<evidence type="ECO:0000256" key="4">
    <source>
        <dbReference type="RuleBase" id="RU110713"/>
    </source>
</evidence>